<evidence type="ECO:0000313" key="2">
    <source>
        <dbReference type="Proteomes" id="UP000814033"/>
    </source>
</evidence>
<feature type="non-terminal residue" evidence="1">
    <location>
        <position position="1"/>
    </location>
</feature>
<reference evidence="1" key="2">
    <citation type="journal article" date="2022" name="New Phytol.">
        <title>Evolutionary transition to the ectomycorrhizal habit in the genomes of a hyperdiverse lineage of mushroom-forming fungi.</title>
        <authorList>
            <person name="Looney B."/>
            <person name="Miyauchi S."/>
            <person name="Morin E."/>
            <person name="Drula E."/>
            <person name="Courty P.E."/>
            <person name="Kohler A."/>
            <person name="Kuo A."/>
            <person name="LaButti K."/>
            <person name="Pangilinan J."/>
            <person name="Lipzen A."/>
            <person name="Riley R."/>
            <person name="Andreopoulos W."/>
            <person name="He G."/>
            <person name="Johnson J."/>
            <person name="Nolan M."/>
            <person name="Tritt A."/>
            <person name="Barry K.W."/>
            <person name="Grigoriev I.V."/>
            <person name="Nagy L.G."/>
            <person name="Hibbett D."/>
            <person name="Henrissat B."/>
            <person name="Matheny P.B."/>
            <person name="Labbe J."/>
            <person name="Martin F.M."/>
        </authorList>
    </citation>
    <scope>NUCLEOTIDE SEQUENCE</scope>
    <source>
        <strain evidence="1">FP105234-sp</strain>
    </source>
</reference>
<comment type="caution">
    <text evidence="1">The sequence shown here is derived from an EMBL/GenBank/DDBJ whole genome shotgun (WGS) entry which is preliminary data.</text>
</comment>
<keyword evidence="2" id="KW-1185">Reference proteome</keyword>
<dbReference type="EMBL" id="MU276446">
    <property type="protein sequence ID" value="KAI0038642.1"/>
    <property type="molecule type" value="Genomic_DNA"/>
</dbReference>
<proteinExistence type="predicted"/>
<evidence type="ECO:0000313" key="1">
    <source>
        <dbReference type="EMBL" id="KAI0038642.1"/>
    </source>
</evidence>
<reference evidence="1" key="1">
    <citation type="submission" date="2021-02" db="EMBL/GenBank/DDBJ databases">
        <authorList>
            <consortium name="DOE Joint Genome Institute"/>
            <person name="Ahrendt S."/>
            <person name="Looney B.P."/>
            <person name="Miyauchi S."/>
            <person name="Morin E."/>
            <person name="Drula E."/>
            <person name="Courty P.E."/>
            <person name="Chicoki N."/>
            <person name="Fauchery L."/>
            <person name="Kohler A."/>
            <person name="Kuo A."/>
            <person name="Labutti K."/>
            <person name="Pangilinan J."/>
            <person name="Lipzen A."/>
            <person name="Riley R."/>
            <person name="Andreopoulos W."/>
            <person name="He G."/>
            <person name="Johnson J."/>
            <person name="Barry K.W."/>
            <person name="Grigoriev I.V."/>
            <person name="Nagy L."/>
            <person name="Hibbett D."/>
            <person name="Henrissat B."/>
            <person name="Matheny P.B."/>
            <person name="Labbe J."/>
            <person name="Martin F."/>
        </authorList>
    </citation>
    <scope>NUCLEOTIDE SEQUENCE</scope>
    <source>
        <strain evidence="1">FP105234-sp</strain>
    </source>
</reference>
<name>A0ACB8R426_9AGAM</name>
<gene>
    <name evidence="1" type="ORF">FA95DRAFT_1473227</name>
</gene>
<accession>A0ACB8R426</accession>
<dbReference type="Proteomes" id="UP000814033">
    <property type="component" value="Unassembled WGS sequence"/>
</dbReference>
<protein>
    <submittedName>
        <fullName evidence="1">Uncharacterized protein</fullName>
    </submittedName>
</protein>
<sequence length="188" mass="21540">DDLDDTDLAILRQYTYKLRHHATDDAYRDLRNVFPDSNVPSLDTARTRIAELASFKPKVFDCCVNSCCAFTGTLAALDACPYCHEKRYKADRRGRKHFTYLPIIPRLRAMASSKVVATQMQYRSSGHVPTPGTTSDVFDGKRYRRLQREHVVVDGKKMPHKFFEDDRDIALGLSTDGFAPFRRRKSTC</sequence>
<feature type="non-terminal residue" evidence="1">
    <location>
        <position position="188"/>
    </location>
</feature>
<organism evidence="1 2">
    <name type="scientific">Auriscalpium vulgare</name>
    <dbReference type="NCBI Taxonomy" id="40419"/>
    <lineage>
        <taxon>Eukaryota</taxon>
        <taxon>Fungi</taxon>
        <taxon>Dikarya</taxon>
        <taxon>Basidiomycota</taxon>
        <taxon>Agaricomycotina</taxon>
        <taxon>Agaricomycetes</taxon>
        <taxon>Russulales</taxon>
        <taxon>Auriscalpiaceae</taxon>
        <taxon>Auriscalpium</taxon>
    </lineage>
</organism>